<sequence>MSDVLSFDDHPPARPVLANRPGRDLATIFFDRRELRLILDIYGYMVARGEWRDYAIGQHRDSCTFAVFRRTADGALYRIRKEPALANRQGAYSVVSASGQVLKRGRELAQVLKVFDKKRLRVVD</sequence>
<dbReference type="EMBL" id="FWFR01000001">
    <property type="protein sequence ID" value="SLN12123.1"/>
    <property type="molecule type" value="Genomic_DNA"/>
</dbReference>
<dbReference type="InParanoid" id="A0A1Y5RDE2"/>
<keyword evidence="2" id="KW-1185">Reference proteome</keyword>
<name>A0A1Y5RDE2_9PROT</name>
<protein>
    <recommendedName>
        <fullName evidence="3">DUF2794 domain-containing protein</fullName>
    </recommendedName>
</protein>
<evidence type="ECO:0008006" key="3">
    <source>
        <dbReference type="Google" id="ProtNLM"/>
    </source>
</evidence>
<dbReference type="AlphaFoldDB" id="A0A1Y5RDE2"/>
<organism evidence="1 2">
    <name type="scientific">Oceanibacterium hippocampi</name>
    <dbReference type="NCBI Taxonomy" id="745714"/>
    <lineage>
        <taxon>Bacteria</taxon>
        <taxon>Pseudomonadati</taxon>
        <taxon>Pseudomonadota</taxon>
        <taxon>Alphaproteobacteria</taxon>
        <taxon>Sneathiellales</taxon>
        <taxon>Sneathiellaceae</taxon>
        <taxon>Oceanibacterium</taxon>
    </lineage>
</organism>
<reference evidence="1 2" key="1">
    <citation type="submission" date="2017-03" db="EMBL/GenBank/DDBJ databases">
        <authorList>
            <person name="Afonso C.L."/>
            <person name="Miller P.J."/>
            <person name="Scott M.A."/>
            <person name="Spackman E."/>
            <person name="Goraichik I."/>
            <person name="Dimitrov K.M."/>
            <person name="Suarez D.L."/>
            <person name="Swayne D.E."/>
        </authorList>
    </citation>
    <scope>NUCLEOTIDE SEQUENCE [LARGE SCALE GENOMIC DNA]</scope>
    <source>
        <strain evidence="1 2">CECT 7691</strain>
    </source>
</reference>
<dbReference type="Pfam" id="PF10984">
    <property type="entry name" value="DUF2794"/>
    <property type="match status" value="1"/>
</dbReference>
<accession>A0A1Y5RDE2</accession>
<evidence type="ECO:0000313" key="2">
    <source>
        <dbReference type="Proteomes" id="UP000193200"/>
    </source>
</evidence>
<proteinExistence type="predicted"/>
<dbReference type="InterPro" id="IPR021252">
    <property type="entry name" value="DUF2794"/>
</dbReference>
<dbReference type="RefSeq" id="WP_085881501.1">
    <property type="nucleotide sequence ID" value="NZ_FWFR01000001.1"/>
</dbReference>
<dbReference type="Proteomes" id="UP000193200">
    <property type="component" value="Unassembled WGS sequence"/>
</dbReference>
<evidence type="ECO:0000313" key="1">
    <source>
        <dbReference type="EMBL" id="SLN12123.1"/>
    </source>
</evidence>
<gene>
    <name evidence="1" type="ORF">OCH7691_00129</name>
</gene>
<dbReference type="OrthoDB" id="7159482at2"/>